<dbReference type="GO" id="GO:0015031">
    <property type="term" value="P:protein transport"/>
    <property type="evidence" value="ECO:0007669"/>
    <property type="project" value="UniProtKB-KW"/>
</dbReference>
<comment type="subcellular location">
    <subcellularLocation>
        <location evidence="1 12">Cell membrane</location>
        <topology evidence="1 12">Multi-pass membrane protein</topology>
    </subcellularLocation>
</comment>
<dbReference type="PANTHER" id="PTHR12428">
    <property type="entry name" value="OXA1"/>
    <property type="match status" value="1"/>
</dbReference>
<keyword evidence="11" id="KW-0449">Lipoprotein</keyword>
<evidence type="ECO:0000256" key="1">
    <source>
        <dbReference type="ARBA" id="ARBA00004651"/>
    </source>
</evidence>
<keyword evidence="9" id="KW-0564">Palmitate</keyword>
<protein>
    <recommendedName>
        <fullName evidence="12">Membrane protein insertase YidC</fullName>
    </recommendedName>
    <alternativeName>
        <fullName evidence="12">Foldase YidC</fullName>
    </alternativeName>
    <alternativeName>
        <fullName evidence="12">Membrane integrase YidC</fullName>
    </alternativeName>
    <alternativeName>
        <fullName evidence="12">Membrane protein YidC</fullName>
    </alternativeName>
</protein>
<evidence type="ECO:0000256" key="6">
    <source>
        <dbReference type="ARBA" id="ARBA00022927"/>
    </source>
</evidence>
<dbReference type="EMBL" id="JQBP01000010">
    <property type="protein sequence ID" value="KRN74450.1"/>
    <property type="molecule type" value="Genomic_DNA"/>
</dbReference>
<dbReference type="NCBIfam" id="TIGR03592">
    <property type="entry name" value="yidC_oxa1_cterm"/>
    <property type="match status" value="1"/>
</dbReference>
<dbReference type="OrthoDB" id="9780552at2"/>
<feature type="transmembrane region" description="Helical" evidence="12">
    <location>
        <begin position="43"/>
        <end position="63"/>
    </location>
</feature>
<dbReference type="PRINTS" id="PR00701">
    <property type="entry name" value="60KDINNERMP"/>
</dbReference>
<dbReference type="Proteomes" id="UP000051655">
    <property type="component" value="Unassembled WGS sequence"/>
</dbReference>
<evidence type="ECO:0000256" key="4">
    <source>
        <dbReference type="ARBA" id="ARBA00022692"/>
    </source>
</evidence>
<evidence type="ECO:0000256" key="10">
    <source>
        <dbReference type="ARBA" id="ARBA00023186"/>
    </source>
</evidence>
<keyword evidence="4 12" id="KW-0812">Transmembrane</keyword>
<dbReference type="CDD" id="cd20070">
    <property type="entry name" value="5TM_YidC_Alb3"/>
    <property type="match status" value="1"/>
</dbReference>
<dbReference type="GO" id="GO:0032977">
    <property type="term" value="F:membrane insertase activity"/>
    <property type="evidence" value="ECO:0007669"/>
    <property type="project" value="InterPro"/>
</dbReference>
<keyword evidence="5 12" id="KW-0732">Signal</keyword>
<accession>A0A0R2JAY1</accession>
<comment type="caution">
    <text evidence="14">The sequence shown here is derived from an EMBL/GenBank/DDBJ whole genome shotgun (WGS) entry which is preliminary data.</text>
</comment>
<dbReference type="GO" id="GO:0051205">
    <property type="term" value="P:protein insertion into membrane"/>
    <property type="evidence" value="ECO:0007669"/>
    <property type="project" value="TreeGrafter"/>
</dbReference>
<gene>
    <name evidence="12" type="primary">yidC</name>
    <name evidence="14" type="ORF">IV73_GL000342</name>
</gene>
<keyword evidence="15" id="KW-1185">Reference proteome</keyword>
<keyword evidence="8 12" id="KW-0472">Membrane</keyword>
<feature type="transmembrane region" description="Helical" evidence="12">
    <location>
        <begin position="138"/>
        <end position="159"/>
    </location>
</feature>
<keyword evidence="6 12" id="KW-0653">Protein transport</keyword>
<dbReference type="GO" id="GO:0005886">
    <property type="term" value="C:plasma membrane"/>
    <property type="evidence" value="ECO:0007669"/>
    <property type="project" value="UniProtKB-SubCell"/>
</dbReference>
<evidence type="ECO:0000256" key="11">
    <source>
        <dbReference type="ARBA" id="ARBA00023288"/>
    </source>
</evidence>
<comment type="function">
    <text evidence="12">Required for the insertion and/or proper folding and/or complex formation of integral membrane proteins into the membrane. Involved in integration of membrane proteins that insert both dependently and independently of the Sec translocase complex, as well as at least some lipoproteins.</text>
</comment>
<feature type="transmembrane region" description="Helical" evidence="12">
    <location>
        <begin position="69"/>
        <end position="87"/>
    </location>
</feature>
<feature type="transmembrane region" description="Helical" evidence="12">
    <location>
        <begin position="179"/>
        <end position="199"/>
    </location>
</feature>
<evidence type="ECO:0000256" key="9">
    <source>
        <dbReference type="ARBA" id="ARBA00023139"/>
    </source>
</evidence>
<dbReference type="InterPro" id="IPR023060">
    <property type="entry name" value="YidC/YidC1/YidC2_Firmicutes"/>
</dbReference>
<dbReference type="AlphaFoldDB" id="A0A0R2JAY1"/>
<keyword evidence="2 12" id="KW-0813">Transport</keyword>
<dbReference type="PANTHER" id="PTHR12428:SF65">
    <property type="entry name" value="CYTOCHROME C OXIDASE ASSEMBLY PROTEIN COX18, MITOCHONDRIAL"/>
    <property type="match status" value="1"/>
</dbReference>
<evidence type="ECO:0000256" key="3">
    <source>
        <dbReference type="ARBA" id="ARBA00022475"/>
    </source>
</evidence>
<feature type="transmembrane region" description="Helical" evidence="12">
    <location>
        <begin position="16"/>
        <end position="36"/>
    </location>
</feature>
<dbReference type="PATRIC" id="fig|1616.3.peg.348"/>
<keyword evidence="10 12" id="KW-0143">Chaperone</keyword>
<dbReference type="InterPro" id="IPR028055">
    <property type="entry name" value="YidC/Oxa/ALB_C"/>
</dbReference>
<keyword evidence="3 12" id="KW-1003">Cell membrane</keyword>
<dbReference type="STRING" id="1616.IV73_GL000342"/>
<evidence type="ECO:0000256" key="2">
    <source>
        <dbReference type="ARBA" id="ARBA00022448"/>
    </source>
</evidence>
<feature type="domain" description="Membrane insertase YidC/Oxa/ALB C-terminal" evidence="13">
    <location>
        <begin position="67"/>
        <end position="250"/>
    </location>
</feature>
<evidence type="ECO:0000313" key="14">
    <source>
        <dbReference type="EMBL" id="KRN74450.1"/>
    </source>
</evidence>
<keyword evidence="7 12" id="KW-1133">Transmembrane helix</keyword>
<evidence type="ECO:0000259" key="13">
    <source>
        <dbReference type="Pfam" id="PF02096"/>
    </source>
</evidence>
<dbReference type="InterPro" id="IPR047196">
    <property type="entry name" value="YidC_ALB_C"/>
</dbReference>
<evidence type="ECO:0000256" key="8">
    <source>
        <dbReference type="ARBA" id="ARBA00023136"/>
    </source>
</evidence>
<dbReference type="RefSeq" id="WP_057756491.1">
    <property type="nucleotide sequence ID" value="NZ_JQBP01000010.1"/>
</dbReference>
<sequence length="282" mass="31563">MSAKTNKNDFLNYKKSMVTAGLALLVMIIAGVTYQGATPGTGFWNGVIIGNFARALLGVSAWFGDNYGVGIIIFTVLIRTLILPLMVHQTSSMLKMQEVAPAIQKLQAKYPNRKDPEQMQQLQTETSALYKQAGVNPFASMIPLLVQMPILIALYQSIYNTKVLQTGTFLWVQLGQHDHTFILPLLAAFFTFVSSYLVMMGQPERNTMTSTMTYAMPVMIFLFAINVPSALSLYWVISNAYQVVQTWTIQNPFKIRADRAAKKSAEKARERAIQKAKHSKKH</sequence>
<feature type="transmembrane region" description="Helical" evidence="12">
    <location>
        <begin position="211"/>
        <end position="237"/>
    </location>
</feature>
<reference evidence="14 15" key="1">
    <citation type="journal article" date="2015" name="Genome Announc.">
        <title>Expanding the biotechnology potential of lactobacilli through comparative genomics of 213 strains and associated genera.</title>
        <authorList>
            <person name="Sun Z."/>
            <person name="Harris H.M."/>
            <person name="McCann A."/>
            <person name="Guo C."/>
            <person name="Argimon S."/>
            <person name="Zhang W."/>
            <person name="Yang X."/>
            <person name="Jeffery I.B."/>
            <person name="Cooney J.C."/>
            <person name="Kagawa T.F."/>
            <person name="Liu W."/>
            <person name="Song Y."/>
            <person name="Salvetti E."/>
            <person name="Wrobel A."/>
            <person name="Rasinkangas P."/>
            <person name="Parkhill J."/>
            <person name="Rea M.C."/>
            <person name="O'Sullivan O."/>
            <person name="Ritari J."/>
            <person name="Douillard F.P."/>
            <person name="Paul Ross R."/>
            <person name="Yang R."/>
            <person name="Briner A.E."/>
            <person name="Felis G.E."/>
            <person name="de Vos W.M."/>
            <person name="Barrangou R."/>
            <person name="Klaenhammer T.R."/>
            <person name="Caufield P.W."/>
            <person name="Cui Y."/>
            <person name="Zhang H."/>
            <person name="O'Toole P.W."/>
        </authorList>
    </citation>
    <scope>NUCLEOTIDE SEQUENCE [LARGE SCALE GENOMIC DNA]</scope>
    <source>
        <strain evidence="14 15">DSM 20593</strain>
    </source>
</reference>
<comment type="similarity">
    <text evidence="12">Belongs to the OXA1/ALB3/YidC family. Type 2 subfamily.</text>
</comment>
<evidence type="ECO:0000256" key="7">
    <source>
        <dbReference type="ARBA" id="ARBA00022989"/>
    </source>
</evidence>
<dbReference type="HAMAP" id="MF_01811">
    <property type="entry name" value="YidC_type2"/>
    <property type="match status" value="1"/>
</dbReference>
<evidence type="ECO:0000256" key="5">
    <source>
        <dbReference type="ARBA" id="ARBA00022729"/>
    </source>
</evidence>
<dbReference type="InterPro" id="IPR001708">
    <property type="entry name" value="YidC/ALB3/OXA1/COX18"/>
</dbReference>
<dbReference type="Pfam" id="PF02096">
    <property type="entry name" value="60KD_IMP"/>
    <property type="match status" value="1"/>
</dbReference>
<evidence type="ECO:0000256" key="12">
    <source>
        <dbReference type="HAMAP-Rule" id="MF_01811"/>
    </source>
</evidence>
<evidence type="ECO:0000313" key="15">
    <source>
        <dbReference type="Proteomes" id="UP000051655"/>
    </source>
</evidence>
<name>A0A0R2JAY1_9LACO</name>
<organism evidence="14 15">
    <name type="scientific">Weissella kandleri</name>
    <dbReference type="NCBI Taxonomy" id="1616"/>
    <lineage>
        <taxon>Bacteria</taxon>
        <taxon>Bacillati</taxon>
        <taxon>Bacillota</taxon>
        <taxon>Bacilli</taxon>
        <taxon>Lactobacillales</taxon>
        <taxon>Lactobacillaceae</taxon>
        <taxon>Weissella</taxon>
    </lineage>
</organism>
<proteinExistence type="inferred from homology"/>